<dbReference type="Pfam" id="PF19514">
    <property type="entry name" value="MobC_2"/>
    <property type="match status" value="1"/>
</dbReference>
<protein>
    <submittedName>
        <fullName evidence="1">Conjugal transfer protein MobA</fullName>
    </submittedName>
</protein>
<dbReference type="EMBL" id="JAZGJU010000002">
    <property type="protein sequence ID" value="MEE6126057.1"/>
    <property type="molecule type" value="Genomic_DNA"/>
</dbReference>
<accession>A0ABU7QU76</accession>
<dbReference type="NCBIfam" id="NF041324">
    <property type="entry name" value="Bacteroid_MobA"/>
    <property type="match status" value="1"/>
</dbReference>
<gene>
    <name evidence="1" type="primary">mobA</name>
    <name evidence="1" type="ORF">V2E39_01515</name>
</gene>
<name>A0ABU7QU76_9FLAO</name>
<dbReference type="InterPro" id="IPR045788">
    <property type="entry name" value="MobC_2"/>
</dbReference>
<proteinExistence type="predicted"/>
<dbReference type="RefSeq" id="WP_330937259.1">
    <property type="nucleotide sequence ID" value="NZ_JAZGJU010000002.1"/>
</dbReference>
<reference evidence="1 2" key="1">
    <citation type="submission" date="2024-01" db="EMBL/GenBank/DDBJ databases">
        <title>Whole genome of Chryseobacterium arthrosphaerae NNCa 2741.</title>
        <authorList>
            <person name="Boriskina E.V."/>
            <person name="Gordinskaya N.A."/>
            <person name="Kropotov V.S."/>
            <person name="Alekseeva A.E."/>
            <person name="Makhova M.A."/>
            <person name="Kryazhev D.V."/>
            <person name="Shkurkina I.S."/>
        </authorList>
    </citation>
    <scope>NUCLEOTIDE SEQUENCE [LARGE SCALE GENOMIC DNA]</scope>
    <source>
        <strain evidence="1 2">NNCa 2741</strain>
    </source>
</reference>
<evidence type="ECO:0000313" key="2">
    <source>
        <dbReference type="Proteomes" id="UP001350005"/>
    </source>
</evidence>
<evidence type="ECO:0000313" key="1">
    <source>
        <dbReference type="EMBL" id="MEE6126057.1"/>
    </source>
</evidence>
<dbReference type="Proteomes" id="UP001350005">
    <property type="component" value="Unassembled WGS sequence"/>
</dbReference>
<comment type="caution">
    <text evidence="1">The sequence shown here is derived from an EMBL/GenBank/DDBJ whole genome shotgun (WGS) entry which is preliminary data.</text>
</comment>
<sequence length="142" mass="16489">MTTNGKGGRKPKLERATHRYVFRLTDNENVKFLSLFEQSGLDNRAKFIVSVLFERRINSVIVDQGAIDYCTKLSQFFAQFRAIGVNYNQIVKILHTNFSDKKTIHYLGKLEQQTRDLAGICREVLLLSKKFEAEYLIKKEKP</sequence>
<organism evidence="1 2">
    <name type="scientific">Chryseobacterium arthrosphaerae</name>
    <dbReference type="NCBI Taxonomy" id="651561"/>
    <lineage>
        <taxon>Bacteria</taxon>
        <taxon>Pseudomonadati</taxon>
        <taxon>Bacteroidota</taxon>
        <taxon>Flavobacteriia</taxon>
        <taxon>Flavobacteriales</taxon>
        <taxon>Weeksellaceae</taxon>
        <taxon>Chryseobacterium group</taxon>
        <taxon>Chryseobacterium</taxon>
    </lineage>
</organism>
<keyword evidence="2" id="KW-1185">Reference proteome</keyword>